<dbReference type="Proteomes" id="UP000244870">
    <property type="component" value="Chromosome"/>
</dbReference>
<evidence type="ECO:0000313" key="5">
    <source>
        <dbReference type="EMBL" id="OSP89109.1"/>
    </source>
</evidence>
<reference evidence="4 6" key="1">
    <citation type="journal article" date="2015" name="Microbiology (Mosc.)">
        <title>Genomics of the Weissella cibaria species with an examination of its metabolic traits.</title>
        <authorList>
            <person name="Lynch K.M."/>
            <person name="Lucid A."/>
            <person name="Arendt E.K."/>
            <person name="Sleator R.D."/>
            <person name="Lucey B."/>
            <person name="Coffey A."/>
        </authorList>
    </citation>
    <scope>NUCLEOTIDE SEQUENCE [LARGE SCALE GENOMIC DNA]</scope>
    <source>
        <strain evidence="4 6">AB3b</strain>
    </source>
</reference>
<gene>
    <name evidence="4" type="ORF">ab3b_02147</name>
    <name evidence="3" type="ORF">B6254_1975</name>
    <name evidence="5" type="ORF">B9D04_08255</name>
</gene>
<feature type="chain" id="PRO_5002231629" evidence="1">
    <location>
        <begin position="36"/>
        <end position="276"/>
    </location>
</feature>
<evidence type="ECO:0000313" key="3">
    <source>
        <dbReference type="EMBL" id="AWF96336.1"/>
    </source>
</evidence>
<dbReference type="PATRIC" id="fig|137591.24.peg.2093"/>
<dbReference type="Gene3D" id="3.40.33.10">
    <property type="entry name" value="CAP"/>
    <property type="match status" value="1"/>
</dbReference>
<dbReference type="InterPro" id="IPR018392">
    <property type="entry name" value="LysM"/>
</dbReference>
<dbReference type="Pfam" id="PF01476">
    <property type="entry name" value="LysM"/>
    <property type="match status" value="1"/>
</dbReference>
<dbReference type="SUPFAM" id="SSF54106">
    <property type="entry name" value="LysM domain"/>
    <property type="match status" value="1"/>
</dbReference>
<dbReference type="OrthoDB" id="1654978at2"/>
<sequence length="276" mass="27766" precursor="true">MEKVSVNKSIKGMALTTAAVAAAVLPFMHTNAASADDSAKGWRSKTVDEVRTTVKDAGRVYVVQSGDTLSTIAAATDRSVDDIAKQNDITNANMIEVGQKLDLVSEAPATSVAASVAPSEASLAPAASSVAPASSVASQASSASSEAPVATSAATSTAPVATVSPASADATLNALNALRASAGLPQLVWDDGLAASATARAASMSQTGVDQAHYSGAVANEVVAAGFGAGQDVISAWFNETNMTGVPNGHHDWEMNGSFTRVGFGYVNGWIVGHAE</sequence>
<dbReference type="Pfam" id="PF00188">
    <property type="entry name" value="CAP"/>
    <property type="match status" value="1"/>
</dbReference>
<dbReference type="SUPFAM" id="SSF55797">
    <property type="entry name" value="PR-1-like"/>
    <property type="match status" value="1"/>
</dbReference>
<dbReference type="InterPro" id="IPR014044">
    <property type="entry name" value="CAP_dom"/>
</dbReference>
<feature type="domain" description="LysM" evidence="2">
    <location>
        <begin position="59"/>
        <end position="103"/>
    </location>
</feature>
<accession>A0A0D1JH65</accession>
<evidence type="ECO:0000313" key="6">
    <source>
        <dbReference type="Proteomes" id="UP000032289"/>
    </source>
</evidence>
<proteinExistence type="predicted"/>
<evidence type="ECO:0000313" key="8">
    <source>
        <dbReference type="Proteomes" id="UP000244870"/>
    </source>
</evidence>
<dbReference type="SMART" id="SM00257">
    <property type="entry name" value="LysM"/>
    <property type="match status" value="1"/>
</dbReference>
<organism evidence="4 6">
    <name type="scientific">Weissella cibaria</name>
    <dbReference type="NCBI Taxonomy" id="137591"/>
    <lineage>
        <taxon>Bacteria</taxon>
        <taxon>Bacillati</taxon>
        <taxon>Bacillota</taxon>
        <taxon>Bacilli</taxon>
        <taxon>Lactobacillales</taxon>
        <taxon>Lactobacillaceae</taxon>
        <taxon>Weissella</taxon>
    </lineage>
</organism>
<evidence type="ECO:0000313" key="7">
    <source>
        <dbReference type="Proteomes" id="UP000193588"/>
    </source>
</evidence>
<dbReference type="CDD" id="cd00118">
    <property type="entry name" value="LysM"/>
    <property type="match status" value="1"/>
</dbReference>
<dbReference type="InterPro" id="IPR036779">
    <property type="entry name" value="LysM_dom_sf"/>
</dbReference>
<dbReference type="CDD" id="cd05379">
    <property type="entry name" value="CAP_bacterial"/>
    <property type="match status" value="1"/>
</dbReference>
<reference evidence="5 7" key="2">
    <citation type="submission" date="2017-04" db="EMBL/GenBank/DDBJ databases">
        <title>The genome sequence of Weissella cibaria isolated from wild Drosophila.</title>
        <authorList>
            <person name="Ricks N.J."/>
            <person name="Carroll C."/>
            <person name="Walters A."/>
            <person name="Newell P.D."/>
            <person name="Chaston J.M."/>
        </authorList>
    </citation>
    <scope>NUCLEOTIDE SEQUENCE [LARGE SCALE GENOMIC DNA]</scope>
    <source>
        <strain evidence="5 7">DmW_103</strain>
    </source>
</reference>
<reference evidence="3 8" key="3">
    <citation type="submission" date="2017-04" db="EMBL/GenBank/DDBJ databases">
        <title>Weissella cibaria strain m2 complete genome.</title>
        <authorList>
            <person name="Pan Q."/>
            <person name="Tan M."/>
            <person name="Yao F."/>
            <person name="Su S."/>
        </authorList>
    </citation>
    <scope>NUCLEOTIDE SEQUENCE [LARGE SCALE GENOMIC DNA]</scope>
    <source>
        <strain evidence="3 8">M2</strain>
    </source>
</reference>
<protein>
    <submittedName>
        <fullName evidence="4">Membrane-bound lytic murein transglycosylase D</fullName>
    </submittedName>
</protein>
<dbReference type="InterPro" id="IPR035940">
    <property type="entry name" value="CAP_sf"/>
</dbReference>
<dbReference type="PROSITE" id="PS51782">
    <property type="entry name" value="LYSM"/>
    <property type="match status" value="1"/>
</dbReference>
<dbReference type="Proteomes" id="UP000032289">
    <property type="component" value="Unassembled WGS sequence"/>
</dbReference>
<name>A0A0D1JH65_9LACO</name>
<evidence type="ECO:0000313" key="4">
    <source>
        <dbReference type="EMBL" id="KIU20688.1"/>
    </source>
</evidence>
<dbReference type="EMBL" id="CP020928">
    <property type="protein sequence ID" value="AWF96336.1"/>
    <property type="molecule type" value="Genomic_DNA"/>
</dbReference>
<dbReference type="AlphaFoldDB" id="A0A0D1JH65"/>
<dbReference type="RefSeq" id="WP_043941861.1">
    <property type="nucleotide sequence ID" value="NZ_CABJFA010000002.1"/>
</dbReference>
<dbReference type="Gene3D" id="3.10.350.10">
    <property type="entry name" value="LysM domain"/>
    <property type="match status" value="1"/>
</dbReference>
<evidence type="ECO:0000259" key="2">
    <source>
        <dbReference type="PROSITE" id="PS51782"/>
    </source>
</evidence>
<feature type="signal peptide" evidence="1">
    <location>
        <begin position="1"/>
        <end position="35"/>
    </location>
</feature>
<keyword evidence="1" id="KW-0732">Signal</keyword>
<dbReference type="EMBL" id="NDXJ01000011">
    <property type="protein sequence ID" value="OSP89109.1"/>
    <property type="molecule type" value="Genomic_DNA"/>
</dbReference>
<evidence type="ECO:0000256" key="1">
    <source>
        <dbReference type="SAM" id="SignalP"/>
    </source>
</evidence>
<dbReference type="EMBL" id="JWHT01000057">
    <property type="protein sequence ID" value="KIU20688.1"/>
    <property type="molecule type" value="Genomic_DNA"/>
</dbReference>
<dbReference type="Proteomes" id="UP000193588">
    <property type="component" value="Unassembled WGS sequence"/>
</dbReference>